<feature type="domain" description="PatA-like N-terminal" evidence="2">
    <location>
        <begin position="34"/>
        <end position="130"/>
    </location>
</feature>
<dbReference type="PANTHER" id="PTHR36304:SF4">
    <property type="entry name" value="DUF4388 DOMAIN-CONTAINING PROTEIN"/>
    <property type="match status" value="1"/>
</dbReference>
<evidence type="ECO:0000313" key="3">
    <source>
        <dbReference type="EMBL" id="WAS98211.1"/>
    </source>
</evidence>
<evidence type="ECO:0000259" key="2">
    <source>
        <dbReference type="Pfam" id="PF14332"/>
    </source>
</evidence>
<dbReference type="RefSeq" id="WP_269040578.1">
    <property type="nucleotide sequence ID" value="NZ_CP114040.1"/>
</dbReference>
<dbReference type="EMBL" id="CP114040">
    <property type="protein sequence ID" value="WAS98211.1"/>
    <property type="molecule type" value="Genomic_DNA"/>
</dbReference>
<dbReference type="Proteomes" id="UP001164459">
    <property type="component" value="Chromosome"/>
</dbReference>
<name>A0ABY7HFZ8_9BACT</name>
<gene>
    <name evidence="3" type="ORF">O0S08_18885</name>
</gene>
<keyword evidence="4" id="KW-1185">Reference proteome</keyword>
<dbReference type="Pfam" id="PF14332">
    <property type="entry name" value="DUF4388"/>
    <property type="match status" value="1"/>
</dbReference>
<evidence type="ECO:0000256" key="1">
    <source>
        <dbReference type="SAM" id="MobiDB-lite"/>
    </source>
</evidence>
<dbReference type="PANTHER" id="PTHR36304">
    <property type="entry name" value="DOMAIN GTPASE-ACTIVATING PROTEIN, PUTATIVE-RELATED-RELATED"/>
    <property type="match status" value="1"/>
</dbReference>
<organism evidence="3 4">
    <name type="scientific">Nannocystis punicea</name>
    <dbReference type="NCBI Taxonomy" id="2995304"/>
    <lineage>
        <taxon>Bacteria</taxon>
        <taxon>Pseudomonadati</taxon>
        <taxon>Myxococcota</taxon>
        <taxon>Polyangia</taxon>
        <taxon>Nannocystales</taxon>
        <taxon>Nannocystaceae</taxon>
        <taxon>Nannocystis</taxon>
    </lineage>
</organism>
<feature type="region of interest" description="Disordered" evidence="1">
    <location>
        <begin position="125"/>
        <end position="170"/>
    </location>
</feature>
<accession>A0ABY7HFZ8</accession>
<sequence length="336" mass="36539">MYPDQHRRDVSLRSRSRPTWATGRRVMATTIAQIGGFELWDILQLAQTSRMSIKLSVESPHGVGAMFFQGGNLVHAETGAAQGDDAVNTILDWREGSVSSSQLPENCPQTVRHTSIVALLMDRARQRDEASRNEPPPRSEPPARSEPPPRSEPAPRAATPPSPPPVPVIEKPQRAAPVTVPPLPPLPITTPTPAFPAAPNVAARDKELSDMDLKVVKAILEELDDHLMGGLISVDIISKASGMSLAGINSAPKACAMFNRLSEQLHNALTRSEDALAKGINKFIIEGDNGLLIFVIELDERHRWAILVDGVKAQLGWVFVIIPELQPRLIAALKGR</sequence>
<dbReference type="InterPro" id="IPR025497">
    <property type="entry name" value="PatA-like_N"/>
</dbReference>
<protein>
    <submittedName>
        <fullName evidence="3">DUF4388 domain-containing protein</fullName>
    </submittedName>
</protein>
<feature type="compositionally biased region" description="Basic and acidic residues" evidence="1">
    <location>
        <begin position="125"/>
        <end position="149"/>
    </location>
</feature>
<evidence type="ECO:0000313" key="4">
    <source>
        <dbReference type="Proteomes" id="UP001164459"/>
    </source>
</evidence>
<proteinExistence type="predicted"/>
<feature type="compositionally biased region" description="Pro residues" evidence="1">
    <location>
        <begin position="150"/>
        <end position="167"/>
    </location>
</feature>
<reference evidence="3" key="1">
    <citation type="submission" date="2022-11" db="EMBL/GenBank/DDBJ databases">
        <title>Minimal conservation of predation-associated metabolite biosynthetic gene clusters underscores biosynthetic potential of Myxococcota including descriptions for ten novel species: Archangium lansinium sp. nov., Myxococcus landrumus sp. nov., Nannocystis bai.</title>
        <authorList>
            <person name="Ahearne A."/>
            <person name="Stevens C."/>
            <person name="Dowd S."/>
        </authorList>
    </citation>
    <scope>NUCLEOTIDE SEQUENCE</scope>
    <source>
        <strain evidence="3">Fl3</strain>
    </source>
</reference>